<protein>
    <submittedName>
        <fullName evidence="2">Uncharacterized protein</fullName>
    </submittedName>
</protein>
<proteinExistence type="predicted"/>
<dbReference type="AlphaFoldDB" id="A0A9Q1FA43"/>
<dbReference type="OrthoDB" id="2428896at2759"/>
<dbReference type="EMBL" id="JAINUF010000007">
    <property type="protein sequence ID" value="KAJ8354249.1"/>
    <property type="molecule type" value="Genomic_DNA"/>
</dbReference>
<evidence type="ECO:0000256" key="1">
    <source>
        <dbReference type="SAM" id="MobiDB-lite"/>
    </source>
</evidence>
<feature type="compositionally biased region" description="Basic and acidic residues" evidence="1">
    <location>
        <begin position="71"/>
        <end position="85"/>
    </location>
</feature>
<sequence>MKRPLNGMSVALGPLSHSGVRVTLADGSKWLVHKGDNFGVSSQTVVVDAKHMSNKWKSLSESSSLTSPQMWREKHLPSPDKEDPLNSKNSSGFGVKSLEHHMASLTFLESK</sequence>
<reference evidence="2" key="1">
    <citation type="journal article" date="2023" name="Science">
        <title>Genome structures resolve the early diversification of teleost fishes.</title>
        <authorList>
            <person name="Parey E."/>
            <person name="Louis A."/>
            <person name="Montfort J."/>
            <person name="Bouchez O."/>
            <person name="Roques C."/>
            <person name="Iampietro C."/>
            <person name="Lluch J."/>
            <person name="Castinel A."/>
            <person name="Donnadieu C."/>
            <person name="Desvignes T."/>
            <person name="Floi Bucao C."/>
            <person name="Jouanno E."/>
            <person name="Wen M."/>
            <person name="Mejri S."/>
            <person name="Dirks R."/>
            <person name="Jansen H."/>
            <person name="Henkel C."/>
            <person name="Chen W.J."/>
            <person name="Zahm M."/>
            <person name="Cabau C."/>
            <person name="Klopp C."/>
            <person name="Thompson A.W."/>
            <person name="Robinson-Rechavi M."/>
            <person name="Braasch I."/>
            <person name="Lecointre G."/>
            <person name="Bobe J."/>
            <person name="Postlethwait J.H."/>
            <person name="Berthelot C."/>
            <person name="Roest Crollius H."/>
            <person name="Guiguen Y."/>
        </authorList>
    </citation>
    <scope>NUCLEOTIDE SEQUENCE</scope>
    <source>
        <strain evidence="2">WJC10195</strain>
    </source>
</reference>
<comment type="caution">
    <text evidence="2">The sequence shown here is derived from an EMBL/GenBank/DDBJ whole genome shotgun (WGS) entry which is preliminary data.</text>
</comment>
<gene>
    <name evidence="2" type="ORF">SKAU_G00218160</name>
</gene>
<dbReference type="Proteomes" id="UP001152622">
    <property type="component" value="Chromosome 7"/>
</dbReference>
<evidence type="ECO:0000313" key="3">
    <source>
        <dbReference type="Proteomes" id="UP001152622"/>
    </source>
</evidence>
<accession>A0A9Q1FA43</accession>
<name>A0A9Q1FA43_SYNKA</name>
<keyword evidence="3" id="KW-1185">Reference proteome</keyword>
<organism evidence="2 3">
    <name type="scientific">Synaphobranchus kaupii</name>
    <name type="common">Kaup's arrowtooth eel</name>
    <dbReference type="NCBI Taxonomy" id="118154"/>
    <lineage>
        <taxon>Eukaryota</taxon>
        <taxon>Metazoa</taxon>
        <taxon>Chordata</taxon>
        <taxon>Craniata</taxon>
        <taxon>Vertebrata</taxon>
        <taxon>Euteleostomi</taxon>
        <taxon>Actinopterygii</taxon>
        <taxon>Neopterygii</taxon>
        <taxon>Teleostei</taxon>
        <taxon>Anguilliformes</taxon>
        <taxon>Synaphobranchidae</taxon>
        <taxon>Synaphobranchus</taxon>
    </lineage>
</organism>
<evidence type="ECO:0000313" key="2">
    <source>
        <dbReference type="EMBL" id="KAJ8354249.1"/>
    </source>
</evidence>
<feature type="region of interest" description="Disordered" evidence="1">
    <location>
        <begin position="54"/>
        <end position="94"/>
    </location>
</feature>